<dbReference type="InterPro" id="IPR002539">
    <property type="entry name" value="MaoC-like_dom"/>
</dbReference>
<dbReference type="EMBL" id="CAIF01000234">
    <property type="protein sequence ID" value="CCH46195.1"/>
    <property type="molecule type" value="Genomic_DNA"/>
</dbReference>
<dbReference type="PRINTS" id="PR00081">
    <property type="entry name" value="GDHRDH"/>
</dbReference>
<dbReference type="SMART" id="SM00822">
    <property type="entry name" value="PKS_KR"/>
    <property type="match status" value="1"/>
</dbReference>
<evidence type="ECO:0000256" key="10">
    <source>
        <dbReference type="ARBA" id="ARBA00023002"/>
    </source>
</evidence>
<keyword evidence="12" id="KW-0576">Peroxisome</keyword>
<dbReference type="UniPathway" id="UPA00659"/>
<evidence type="ECO:0000313" key="24">
    <source>
        <dbReference type="Proteomes" id="UP000009328"/>
    </source>
</evidence>
<dbReference type="InterPro" id="IPR057326">
    <property type="entry name" value="KR_dom"/>
</dbReference>
<dbReference type="FunCoup" id="K0KLQ2">
    <property type="interactions" value="279"/>
</dbReference>
<keyword evidence="7" id="KW-0677">Repeat</keyword>
<comment type="function">
    <text evidence="18">Second trifunctional enzyme acting on the beta-oxidation pathway for fatty acids, possessing hydratase-dehydrogenase-epimerase activities. Converts trans-2-enoyl-CoA via D-3-hydroxyacyl-CoA to 3-ketoacyl-CoA.</text>
</comment>
<feature type="domain" description="Ketoreductase" evidence="22">
    <location>
        <begin position="9"/>
        <end position="195"/>
    </location>
</feature>
<evidence type="ECO:0000256" key="15">
    <source>
        <dbReference type="ARBA" id="ARBA00023268"/>
    </source>
</evidence>
<evidence type="ECO:0000256" key="11">
    <source>
        <dbReference type="ARBA" id="ARBA00023098"/>
    </source>
</evidence>
<dbReference type="PROSITE" id="PS00061">
    <property type="entry name" value="ADH_SHORT"/>
    <property type="match status" value="2"/>
</dbReference>
<evidence type="ECO:0000256" key="16">
    <source>
        <dbReference type="ARBA" id="ARBA00029334"/>
    </source>
</evidence>
<keyword evidence="9" id="KW-0521">NADP</keyword>
<dbReference type="EC" id="1.1.1.n12" evidence="5"/>
<protein>
    <recommendedName>
        <fullName evidence="19">Peroxisomal hydratase-dehydrogenase-epimerase</fullName>
        <ecNumber evidence="5">1.1.1.n12</ecNumber>
        <ecNumber evidence="6">4.2.1.119</ecNumber>
    </recommendedName>
    <alternativeName>
        <fullName evidence="20">Multifunctional beta-oxidation protein</fullName>
    </alternativeName>
</protein>
<dbReference type="InterPro" id="IPR002347">
    <property type="entry name" value="SDR_fam"/>
</dbReference>
<proteinExistence type="inferred from homology"/>
<keyword evidence="11" id="KW-0443">Lipid metabolism</keyword>
<dbReference type="GO" id="GO:0005777">
    <property type="term" value="C:peroxisome"/>
    <property type="evidence" value="ECO:0007669"/>
    <property type="project" value="UniProtKB-SubCell"/>
</dbReference>
<evidence type="ECO:0000256" key="12">
    <source>
        <dbReference type="ARBA" id="ARBA00023140"/>
    </source>
</evidence>
<dbReference type="InterPro" id="IPR054357">
    <property type="entry name" value="MFE-2_N"/>
</dbReference>
<dbReference type="eggNOG" id="KOG1206">
    <property type="taxonomic scope" value="Eukaryota"/>
</dbReference>
<dbReference type="PANTHER" id="PTHR45024">
    <property type="entry name" value="DEHYDROGENASES, SHORT CHAIN"/>
    <property type="match status" value="1"/>
</dbReference>
<evidence type="ECO:0000256" key="6">
    <source>
        <dbReference type="ARBA" id="ARBA00013156"/>
    </source>
</evidence>
<keyword evidence="14 23" id="KW-0456">Lyase</keyword>
<evidence type="ECO:0000256" key="21">
    <source>
        <dbReference type="SAM" id="MobiDB-lite"/>
    </source>
</evidence>
<comment type="subcellular location">
    <subcellularLocation>
        <location evidence="1">Peroxisome</location>
    </subcellularLocation>
</comment>
<feature type="region of interest" description="Disordered" evidence="21">
    <location>
        <begin position="596"/>
        <end position="621"/>
    </location>
</feature>
<evidence type="ECO:0000256" key="18">
    <source>
        <dbReference type="ARBA" id="ARBA00055743"/>
    </source>
</evidence>
<keyword evidence="15" id="KW-0511">Multifunctional enzyme</keyword>
<dbReference type="Pfam" id="PF01575">
    <property type="entry name" value="MaoC_dehydratas"/>
    <property type="match status" value="1"/>
</dbReference>
<dbReference type="GO" id="GO:0018812">
    <property type="term" value="F:3-hydroxyacyl-CoA dehydratase activity"/>
    <property type="evidence" value="ECO:0007669"/>
    <property type="project" value="UniProtKB-EC"/>
</dbReference>
<evidence type="ECO:0000256" key="17">
    <source>
        <dbReference type="ARBA" id="ARBA00052025"/>
    </source>
</evidence>
<organism evidence="23 24">
    <name type="scientific">Wickerhamomyces ciferrii (strain ATCC 14091 / BCRC 22168 / CBS 111 / JCM 3599 / NBRC 0793 / NRRL Y-1031 F-60-10)</name>
    <name type="common">Yeast</name>
    <name type="synonym">Pichia ciferrii</name>
    <dbReference type="NCBI Taxonomy" id="1206466"/>
    <lineage>
        <taxon>Eukaryota</taxon>
        <taxon>Fungi</taxon>
        <taxon>Dikarya</taxon>
        <taxon>Ascomycota</taxon>
        <taxon>Saccharomycotina</taxon>
        <taxon>Saccharomycetes</taxon>
        <taxon>Phaffomycetales</taxon>
        <taxon>Wickerhamomycetaceae</taxon>
        <taxon>Wickerhamomyces</taxon>
    </lineage>
</organism>
<evidence type="ECO:0000256" key="7">
    <source>
        <dbReference type="ARBA" id="ARBA00022737"/>
    </source>
</evidence>
<dbReference type="InterPro" id="IPR020904">
    <property type="entry name" value="Sc_DH/Rdtase_CS"/>
</dbReference>
<dbReference type="GO" id="GO:0006635">
    <property type="term" value="P:fatty acid beta-oxidation"/>
    <property type="evidence" value="ECO:0007669"/>
    <property type="project" value="UniProtKB-UniPathway"/>
</dbReference>
<dbReference type="GO" id="GO:0016853">
    <property type="term" value="F:isomerase activity"/>
    <property type="evidence" value="ECO:0007669"/>
    <property type="project" value="UniProtKB-KW"/>
</dbReference>
<evidence type="ECO:0000256" key="20">
    <source>
        <dbReference type="ARBA" id="ARBA00081853"/>
    </source>
</evidence>
<feature type="compositionally biased region" description="Acidic residues" evidence="21">
    <location>
        <begin position="600"/>
        <end position="618"/>
    </location>
</feature>
<accession>K0KLQ2</accession>
<comment type="catalytic activity">
    <reaction evidence="16">
        <text>a (3R)-3-hydroxyacyl-CoA = a (2E)-enoyl-CoA + H2O</text>
        <dbReference type="Rhea" id="RHEA:26526"/>
        <dbReference type="ChEBI" id="CHEBI:15377"/>
        <dbReference type="ChEBI" id="CHEBI:57319"/>
        <dbReference type="ChEBI" id="CHEBI:58856"/>
        <dbReference type="EC" id="4.2.1.119"/>
    </reaction>
</comment>
<keyword evidence="24" id="KW-1185">Reference proteome</keyword>
<comment type="catalytic activity">
    <reaction evidence="17">
        <text>a (3R)-3-hydroxyacyl-CoA + NAD(+) = a 3-oxoacyl-CoA + NADH + H(+)</text>
        <dbReference type="Rhea" id="RHEA:32711"/>
        <dbReference type="ChEBI" id="CHEBI:15378"/>
        <dbReference type="ChEBI" id="CHEBI:57319"/>
        <dbReference type="ChEBI" id="CHEBI:57540"/>
        <dbReference type="ChEBI" id="CHEBI:57945"/>
        <dbReference type="ChEBI" id="CHEBI:90726"/>
        <dbReference type="EC" id="1.1.1.n12"/>
    </reaction>
</comment>
<dbReference type="STRING" id="1206466.K0KLQ2"/>
<evidence type="ECO:0000256" key="1">
    <source>
        <dbReference type="ARBA" id="ARBA00004275"/>
    </source>
</evidence>
<dbReference type="Pfam" id="PF00106">
    <property type="entry name" value="adh_short"/>
    <property type="match status" value="2"/>
</dbReference>
<evidence type="ECO:0000313" key="23">
    <source>
        <dbReference type="EMBL" id="CCH46195.1"/>
    </source>
</evidence>
<comment type="subunit">
    <text evidence="4">Monomer.</text>
</comment>
<name>K0KLQ2_WICCF</name>
<comment type="pathway">
    <text evidence="2">Lipid metabolism; fatty acid beta-oxidation.</text>
</comment>
<dbReference type="InParanoid" id="K0KLQ2"/>
<evidence type="ECO:0000256" key="14">
    <source>
        <dbReference type="ARBA" id="ARBA00023239"/>
    </source>
</evidence>
<dbReference type="Gene3D" id="3.10.129.10">
    <property type="entry name" value="Hotdog Thioesterase"/>
    <property type="match status" value="2"/>
</dbReference>
<dbReference type="PRINTS" id="PR00080">
    <property type="entry name" value="SDRFAMILY"/>
</dbReference>
<dbReference type="FunFam" id="3.40.50.720:FF:000185">
    <property type="entry name" value="peroxisomal multifunctional enzyme type 2"/>
    <property type="match status" value="1"/>
</dbReference>
<dbReference type="SUPFAM" id="SSF54637">
    <property type="entry name" value="Thioesterase/thiol ester dehydrase-isomerase"/>
    <property type="match status" value="2"/>
</dbReference>
<dbReference type="InterPro" id="IPR029069">
    <property type="entry name" value="HotDog_dom_sf"/>
</dbReference>
<evidence type="ECO:0000256" key="2">
    <source>
        <dbReference type="ARBA" id="ARBA00005005"/>
    </source>
</evidence>
<comment type="similarity">
    <text evidence="3">Belongs to the short-chain dehydrogenases/reductases (SDR) family.</text>
</comment>
<sequence>MSQLRFDGKVVVITGAGGGLGRQYALEYAKRGAKVVVNDLGGSLKGDGAHNSKAADVVVDEIKKLGGTAVANYDSVEFGDKIIKTAVDNFGTVHVVINNAGILRDTSFKNMSENDFKLVYDVHLNGAYKLTRAAWPYFKDQKYGRIVNTASPAGLYGNFGQANYSAAKSALIGFGETLAKEGFKYNINANMIAPLARSRMTEDVLPKSMLESLNPDRIVPLVVYLTHDSSKASNQLFELAAGYYGQVRWQRSSGELFKLDETFTPEAILAKYDGIFKFEDKPFNKVENPIHIADYLRLVEEGKKLPSNKQSNEKVSLKGKVVIITGSGAGLGRAHALAFAKAGAKVVVNDFKDPQPVVNEIKNAGGEAVGSKTNVVTESDKIVKTALDTFGRIDILVNNAGILRDRSFAKITDEEWFSVQDVHVLATFRLTKQVWPIFLKQKSGVVINTTSTSGIYGNFGQTNYAAAKSAMIGFSRTLAIEGKRSNIRVNAIAPHAETAMTATMFKKEEFNKFDASQVSPFYVLLASDKVNTTGEVFEVGAGWVGNTRLQRSFGAVSKDPKITPEFIRDHWSEITNFDEYQICKSAEESYMGIFERLGGNDDEDEDEEEDDEDAEDEKNDNVFEYTERDSILYNLGLGATAKELKYTYELSPDFQLLPTYGVIPFMNKNDGGVNFSDLLDNFNYAYLLHGEQYLKINKLPLPTAAKLRTESSPIAVQNKGDKAAIVVAGFKTFDIDSGEQLFYNEMTTFTRKAQAKKEFIKGKRSTFATSSNKIPDSAPDFETIVQTSPDQAAIYRLSGDYNPLHIDPKLAKKANFPNPILHGLGFFGVSVKQLYEKYGPFNEVKVRFTNVFFPGERLKVKAWKQGNKVIFQALAADRKDAVVINNAALNLVSDKSKL</sequence>
<dbReference type="Pfam" id="PF22622">
    <property type="entry name" value="MFE-2_hydrat-2_N"/>
    <property type="match status" value="1"/>
</dbReference>
<keyword evidence="8" id="KW-0276">Fatty acid metabolism</keyword>
<dbReference type="Proteomes" id="UP000009328">
    <property type="component" value="Unassembled WGS sequence"/>
</dbReference>
<evidence type="ECO:0000256" key="13">
    <source>
        <dbReference type="ARBA" id="ARBA00023235"/>
    </source>
</evidence>
<dbReference type="Gene3D" id="3.40.50.720">
    <property type="entry name" value="NAD(P)-binding Rossmann-like Domain"/>
    <property type="match status" value="2"/>
</dbReference>
<gene>
    <name evidence="23" type="primary">FOX2</name>
    <name evidence="23" type="ORF">BN7_5786</name>
</gene>
<evidence type="ECO:0000256" key="9">
    <source>
        <dbReference type="ARBA" id="ARBA00022857"/>
    </source>
</evidence>
<dbReference type="FunFam" id="3.40.50.720:FF:000410">
    <property type="entry name" value="Peroxisomal multifunctional beta-oxidation protein"/>
    <property type="match status" value="1"/>
</dbReference>
<dbReference type="CDD" id="cd03448">
    <property type="entry name" value="HDE_HSD"/>
    <property type="match status" value="1"/>
</dbReference>
<evidence type="ECO:0000259" key="22">
    <source>
        <dbReference type="SMART" id="SM00822"/>
    </source>
</evidence>
<evidence type="ECO:0000256" key="3">
    <source>
        <dbReference type="ARBA" id="ARBA00006484"/>
    </source>
</evidence>
<dbReference type="InterPro" id="IPR036291">
    <property type="entry name" value="NAD(P)-bd_dom_sf"/>
</dbReference>
<dbReference type="AlphaFoldDB" id="K0KLQ2"/>
<dbReference type="PANTHER" id="PTHR45024:SF2">
    <property type="entry name" value="SCP2 DOMAIN-CONTAINING PROTEIN"/>
    <property type="match status" value="1"/>
</dbReference>
<reference evidence="23 24" key="1">
    <citation type="journal article" date="2012" name="Eukaryot. Cell">
        <title>Draft genome sequence of Wickerhamomyces ciferrii NRRL Y-1031 F-60-10.</title>
        <authorList>
            <person name="Schneider J."/>
            <person name="Andrea H."/>
            <person name="Blom J."/>
            <person name="Jaenicke S."/>
            <person name="Ruckert C."/>
            <person name="Schorsch C."/>
            <person name="Szczepanowski R."/>
            <person name="Farwick M."/>
            <person name="Goesmann A."/>
            <person name="Puhler A."/>
            <person name="Schaffer S."/>
            <person name="Tauch A."/>
            <person name="Kohler T."/>
            <person name="Brinkrolf K."/>
        </authorList>
    </citation>
    <scope>NUCLEOTIDE SEQUENCE [LARGE SCALE GENOMIC DNA]</scope>
    <source>
        <strain evidence="24">ATCC 14091 / BCRC 22168 / CBS 111 / JCM 3599 / NBRC 0793 / NRRL Y-1031 F-60-10</strain>
    </source>
</reference>
<dbReference type="SUPFAM" id="SSF51735">
    <property type="entry name" value="NAD(P)-binding Rossmann-fold domains"/>
    <property type="match status" value="2"/>
</dbReference>
<keyword evidence="10" id="KW-0560">Oxidoreductase</keyword>
<dbReference type="EC" id="4.2.1.119" evidence="6"/>
<dbReference type="CDD" id="cd05353">
    <property type="entry name" value="hydroxyacyl-CoA-like_DH_SDR_c-like"/>
    <property type="match status" value="2"/>
</dbReference>
<evidence type="ECO:0000256" key="19">
    <source>
        <dbReference type="ARBA" id="ARBA00073871"/>
    </source>
</evidence>
<keyword evidence="13" id="KW-0413">Isomerase</keyword>
<evidence type="ECO:0000256" key="8">
    <source>
        <dbReference type="ARBA" id="ARBA00022832"/>
    </source>
</evidence>
<dbReference type="HOGENOM" id="CLU_010194_18_1_1"/>
<comment type="caution">
    <text evidence="23">The sequence shown here is derived from an EMBL/GenBank/DDBJ whole genome shotgun (WGS) entry which is preliminary data.</text>
</comment>
<dbReference type="InterPro" id="IPR051687">
    <property type="entry name" value="Peroxisomal_Beta-Oxidation"/>
</dbReference>
<dbReference type="GO" id="GO:0106386">
    <property type="term" value="F:(3R)-3-hydroxyacyl-CoA dehydrogenase (NAD+) activity"/>
    <property type="evidence" value="ECO:0007669"/>
    <property type="project" value="RHEA"/>
</dbReference>
<evidence type="ECO:0000256" key="5">
    <source>
        <dbReference type="ARBA" id="ARBA00012456"/>
    </source>
</evidence>
<evidence type="ECO:0000256" key="4">
    <source>
        <dbReference type="ARBA" id="ARBA00011245"/>
    </source>
</evidence>